<protein>
    <submittedName>
        <fullName evidence="1">Uncharacterized protein</fullName>
    </submittedName>
</protein>
<dbReference type="EMBL" id="BARW01006284">
    <property type="protein sequence ID" value="GAI87611.1"/>
    <property type="molecule type" value="Genomic_DNA"/>
</dbReference>
<organism evidence="1">
    <name type="scientific">marine sediment metagenome</name>
    <dbReference type="NCBI Taxonomy" id="412755"/>
    <lineage>
        <taxon>unclassified sequences</taxon>
        <taxon>metagenomes</taxon>
        <taxon>ecological metagenomes</taxon>
    </lineage>
</organism>
<comment type="caution">
    <text evidence="1">The sequence shown here is derived from an EMBL/GenBank/DDBJ whole genome shotgun (WGS) entry which is preliminary data.</text>
</comment>
<proteinExistence type="predicted"/>
<sequence length="58" mass="6579">MFRSGIGHDYSNDFESCRSMNHYFNPKFNGSVDWSTVQIFSPVSGTVSKIWEEKVAGT</sequence>
<reference evidence="1" key="1">
    <citation type="journal article" date="2014" name="Front. Microbiol.">
        <title>High frequency of phylogenetically diverse reductive dehalogenase-homologous genes in deep subseafloor sedimentary metagenomes.</title>
        <authorList>
            <person name="Kawai M."/>
            <person name="Futagami T."/>
            <person name="Toyoda A."/>
            <person name="Takaki Y."/>
            <person name="Nishi S."/>
            <person name="Hori S."/>
            <person name="Arai W."/>
            <person name="Tsubouchi T."/>
            <person name="Morono Y."/>
            <person name="Uchiyama I."/>
            <person name="Ito T."/>
            <person name="Fujiyama A."/>
            <person name="Inagaki F."/>
            <person name="Takami H."/>
        </authorList>
    </citation>
    <scope>NUCLEOTIDE SEQUENCE</scope>
    <source>
        <strain evidence="1">Expedition CK06-06</strain>
    </source>
</reference>
<name>X1T8A8_9ZZZZ</name>
<gene>
    <name evidence="1" type="ORF">S12H4_13199</name>
</gene>
<evidence type="ECO:0000313" key="1">
    <source>
        <dbReference type="EMBL" id="GAI87611.1"/>
    </source>
</evidence>
<accession>X1T8A8</accession>
<dbReference type="AlphaFoldDB" id="X1T8A8"/>